<evidence type="ECO:0000256" key="1">
    <source>
        <dbReference type="ARBA" id="ARBA00023239"/>
    </source>
</evidence>
<evidence type="ECO:0000256" key="2">
    <source>
        <dbReference type="ARBA" id="ARBA00023277"/>
    </source>
</evidence>
<sequence>MKNNFSDYLIAAQGSRVEDGLIKLEVWLPWYRTLPLSVVEVAATSIDGRALSLDGAELEVNGKRYPLSALPDLVDELWFVQDSAWLYVRDAQAKAGGKHDAELLVKLYPPYIPMLTWVTRGAATI</sequence>
<protein>
    <recommendedName>
        <fullName evidence="4">C-deglycosylation enzyme beta subunit</fullName>
    </recommendedName>
</protein>
<keyword evidence="2" id="KW-0119">Carbohydrate metabolism</keyword>
<comment type="similarity">
    <text evidence="3">Belongs to the C-glycoside deglycosidase beta subunit family.</text>
</comment>
<dbReference type="RefSeq" id="WP_154374643.1">
    <property type="nucleotide sequence ID" value="NZ_WKJK01000003.1"/>
</dbReference>
<dbReference type="GO" id="GO:0016829">
    <property type="term" value="F:lyase activity"/>
    <property type="evidence" value="ECO:0007669"/>
    <property type="project" value="UniProtKB-KW"/>
</dbReference>
<evidence type="ECO:0000256" key="3">
    <source>
        <dbReference type="ARBA" id="ARBA00046336"/>
    </source>
</evidence>
<evidence type="ECO:0000313" key="6">
    <source>
        <dbReference type="EMBL" id="MRW89807.1"/>
    </source>
</evidence>
<dbReference type="EMBL" id="WKJK01000003">
    <property type="protein sequence ID" value="MRW89807.1"/>
    <property type="molecule type" value="Genomic_DNA"/>
</dbReference>
<keyword evidence="1" id="KW-0456">Lyase</keyword>
<reference evidence="6 7" key="1">
    <citation type="submission" date="2019-11" db="EMBL/GenBank/DDBJ databases">
        <title>Novel species isolated from a subtropical stream in China.</title>
        <authorList>
            <person name="Lu H."/>
        </authorList>
    </citation>
    <scope>NUCLEOTIDE SEQUENCE [LARGE SCALE GENOMIC DNA]</scope>
    <source>
        <strain evidence="6 7">FT80W</strain>
    </source>
</reference>
<dbReference type="AlphaFoldDB" id="A0A6I2KXT5"/>
<organism evidence="6 7">
    <name type="scientific">Duganella guangzhouensis</name>
    <dbReference type="NCBI Taxonomy" id="2666084"/>
    <lineage>
        <taxon>Bacteria</taxon>
        <taxon>Pseudomonadati</taxon>
        <taxon>Pseudomonadota</taxon>
        <taxon>Betaproteobacteria</taxon>
        <taxon>Burkholderiales</taxon>
        <taxon>Oxalobacteraceae</taxon>
        <taxon>Telluria group</taxon>
        <taxon>Duganella</taxon>
    </lineage>
</organism>
<feature type="domain" description="C-glycoside deglycosidase beta subunit" evidence="5">
    <location>
        <begin position="23"/>
        <end position="111"/>
    </location>
</feature>
<evidence type="ECO:0000259" key="5">
    <source>
        <dbReference type="Pfam" id="PF19906"/>
    </source>
</evidence>
<evidence type="ECO:0000256" key="4">
    <source>
        <dbReference type="ARBA" id="ARBA00047208"/>
    </source>
</evidence>
<accession>A0A6I2KXT5</accession>
<keyword evidence="7" id="KW-1185">Reference proteome</keyword>
<dbReference type="Pfam" id="PF19906">
    <property type="entry name" value="CGDB"/>
    <property type="match status" value="1"/>
</dbReference>
<comment type="caution">
    <text evidence="6">The sequence shown here is derived from an EMBL/GenBank/DDBJ whole genome shotgun (WGS) entry which is preliminary data.</text>
</comment>
<proteinExistence type="inferred from homology"/>
<gene>
    <name evidence="6" type="ORF">GJ699_07410</name>
</gene>
<dbReference type="Proteomes" id="UP000433309">
    <property type="component" value="Unassembled WGS sequence"/>
</dbReference>
<name>A0A6I2KXT5_9BURK</name>
<dbReference type="InterPro" id="IPR045959">
    <property type="entry name" value="CGDB"/>
</dbReference>
<evidence type="ECO:0000313" key="7">
    <source>
        <dbReference type="Proteomes" id="UP000433309"/>
    </source>
</evidence>